<dbReference type="Gene3D" id="3.40.50.720">
    <property type="entry name" value="NAD(P)-binding Rossmann-like Domain"/>
    <property type="match status" value="1"/>
</dbReference>
<dbReference type="PANTHER" id="PTHR48099:SF5">
    <property type="entry name" value="C-1-TETRAHYDROFOLATE SYNTHASE, CYTOPLASMIC"/>
    <property type="match status" value="1"/>
</dbReference>
<evidence type="ECO:0000256" key="1">
    <source>
        <dbReference type="ARBA" id="ARBA00004777"/>
    </source>
</evidence>
<evidence type="ECO:0000256" key="9">
    <source>
        <dbReference type="ARBA" id="ARBA00023167"/>
    </source>
</evidence>
<name>A0ABS2PED2_9BACL</name>
<accession>A0ABS2PED2</accession>
<comment type="subunit">
    <text evidence="11">Homodimer.</text>
</comment>
<dbReference type="NCBIfam" id="NF008058">
    <property type="entry name" value="PRK10792.1"/>
    <property type="match status" value="1"/>
</dbReference>
<feature type="domain" description="Tetrahydrofolate dehydrogenase/cyclohydrolase NAD(P)-binding" evidence="13">
    <location>
        <begin position="139"/>
        <end position="279"/>
    </location>
</feature>
<evidence type="ECO:0000256" key="5">
    <source>
        <dbReference type="ARBA" id="ARBA00022801"/>
    </source>
</evidence>
<organism evidence="14 15">
    <name type="scientific">Geomicrobium sediminis</name>
    <dbReference type="NCBI Taxonomy" id="1347788"/>
    <lineage>
        <taxon>Bacteria</taxon>
        <taxon>Bacillati</taxon>
        <taxon>Bacillota</taxon>
        <taxon>Bacilli</taxon>
        <taxon>Bacillales</taxon>
        <taxon>Geomicrobium</taxon>
    </lineage>
</organism>
<evidence type="ECO:0000259" key="13">
    <source>
        <dbReference type="Pfam" id="PF02882"/>
    </source>
</evidence>
<dbReference type="EC" id="3.5.4.9" evidence="11"/>
<dbReference type="GO" id="GO:0004477">
    <property type="term" value="F:methenyltetrahydrofolate cyclohydrolase activity"/>
    <property type="evidence" value="ECO:0007669"/>
    <property type="project" value="UniProtKB-EC"/>
</dbReference>
<evidence type="ECO:0000256" key="6">
    <source>
        <dbReference type="ARBA" id="ARBA00022857"/>
    </source>
</evidence>
<protein>
    <recommendedName>
        <fullName evidence="11">Bifunctional protein FolD</fullName>
    </recommendedName>
    <domain>
        <recommendedName>
            <fullName evidence="11">Methylenetetrahydrofolate dehydrogenase</fullName>
            <ecNumber evidence="11">1.5.1.5</ecNumber>
        </recommendedName>
    </domain>
    <domain>
        <recommendedName>
            <fullName evidence="11">Methenyltetrahydrofolate cyclohydrolase</fullName>
            <ecNumber evidence="11">3.5.4.9</ecNumber>
        </recommendedName>
    </domain>
</protein>
<evidence type="ECO:0000256" key="3">
    <source>
        <dbReference type="ARBA" id="ARBA00022605"/>
    </source>
</evidence>
<dbReference type="InterPro" id="IPR020631">
    <property type="entry name" value="THF_DH/CycHdrlase_NAD-bd_dom"/>
</dbReference>
<dbReference type="PROSITE" id="PS00766">
    <property type="entry name" value="THF_DHG_CYH_1"/>
    <property type="match status" value="1"/>
</dbReference>
<dbReference type="CDD" id="cd01080">
    <property type="entry name" value="NAD_bind_m-THF_DH_Cyclohyd"/>
    <property type="match status" value="1"/>
</dbReference>
<dbReference type="PROSITE" id="PS00767">
    <property type="entry name" value="THF_DHG_CYH_2"/>
    <property type="match status" value="1"/>
</dbReference>
<evidence type="ECO:0000313" key="14">
    <source>
        <dbReference type="EMBL" id="MBM7633647.1"/>
    </source>
</evidence>
<dbReference type="Gene3D" id="3.40.50.10860">
    <property type="entry name" value="Leucine Dehydrogenase, chain A, domain 1"/>
    <property type="match status" value="1"/>
</dbReference>
<comment type="caution">
    <text evidence="14">The sequence shown here is derived from an EMBL/GenBank/DDBJ whole genome shotgun (WGS) entry which is preliminary data.</text>
</comment>
<feature type="domain" description="Tetrahydrofolate dehydrogenase/cyclohydrolase catalytic" evidence="12">
    <location>
        <begin position="6"/>
        <end position="120"/>
    </location>
</feature>
<comment type="similarity">
    <text evidence="11">Belongs to the tetrahydrofolate dehydrogenase/cyclohydrolase family.</text>
</comment>
<sequence>MTANLIDGKEIAKTTRSRIKEDVEQLIEQGTIPSLTVILIGDDPASHSYVKGKERACEQAGITSVVKRHPESFTEAELVEEIRTLNEDSSVHGILVQLPLPKHIDETVVLDEISPHKDVDGFHPENVGQLLSGGEGFVPCTPLGIIEMLKLTGIEIEGKHAVIVGRSNLVGKPVGQLLLNENATVTYCHSKTKDLYKHTLDADILIAAVGRPQMIGVEGIKPGACVIDVGVNRVDGKLIGDVQFDETKEIAGWITPVPGGVGPMTITMLLHNTVLAAKRLGRCNDRS</sequence>
<dbReference type="NCBIfam" id="NF010783">
    <property type="entry name" value="PRK14186.1"/>
    <property type="match status" value="1"/>
</dbReference>
<comment type="catalytic activity">
    <reaction evidence="11">
        <text>(6R)-5,10-methenyltetrahydrofolate + H2O = (6R)-10-formyltetrahydrofolate + H(+)</text>
        <dbReference type="Rhea" id="RHEA:23700"/>
        <dbReference type="ChEBI" id="CHEBI:15377"/>
        <dbReference type="ChEBI" id="CHEBI:15378"/>
        <dbReference type="ChEBI" id="CHEBI:57455"/>
        <dbReference type="ChEBI" id="CHEBI:195366"/>
        <dbReference type="EC" id="3.5.4.9"/>
    </reaction>
</comment>
<dbReference type="EC" id="1.5.1.5" evidence="11"/>
<comment type="pathway">
    <text evidence="1 11">One-carbon metabolism; tetrahydrofolate interconversion.</text>
</comment>
<dbReference type="HAMAP" id="MF_01576">
    <property type="entry name" value="THF_DHG_CYH"/>
    <property type="match status" value="1"/>
</dbReference>
<comment type="catalytic activity">
    <reaction evidence="11">
        <text>(6R)-5,10-methylene-5,6,7,8-tetrahydrofolate + NADP(+) = (6R)-5,10-methenyltetrahydrofolate + NADPH</text>
        <dbReference type="Rhea" id="RHEA:22812"/>
        <dbReference type="ChEBI" id="CHEBI:15636"/>
        <dbReference type="ChEBI" id="CHEBI:57455"/>
        <dbReference type="ChEBI" id="CHEBI:57783"/>
        <dbReference type="ChEBI" id="CHEBI:58349"/>
        <dbReference type="EC" id="1.5.1.5"/>
    </reaction>
</comment>
<dbReference type="PANTHER" id="PTHR48099">
    <property type="entry name" value="C-1-TETRAHYDROFOLATE SYNTHASE, CYTOPLASMIC-RELATED"/>
    <property type="match status" value="1"/>
</dbReference>
<keyword evidence="6 11" id="KW-0521">NADP</keyword>
<keyword evidence="5 11" id="KW-0378">Hydrolase</keyword>
<dbReference type="InterPro" id="IPR020630">
    <property type="entry name" value="THF_DH/CycHdrlase_cat_dom"/>
</dbReference>
<dbReference type="Proteomes" id="UP000741863">
    <property type="component" value="Unassembled WGS sequence"/>
</dbReference>
<comment type="function">
    <text evidence="11">Catalyzes the oxidation of 5,10-methylenetetrahydrofolate to 5,10-methenyltetrahydrofolate and then the hydrolysis of 5,10-methenyltetrahydrofolate to 10-formyltetrahydrofolate.</text>
</comment>
<dbReference type="InterPro" id="IPR000672">
    <property type="entry name" value="THF_DH/CycHdrlase"/>
</dbReference>
<keyword evidence="3 11" id="KW-0028">Amino-acid biosynthesis</keyword>
<evidence type="ECO:0000256" key="10">
    <source>
        <dbReference type="ARBA" id="ARBA00023268"/>
    </source>
</evidence>
<keyword evidence="7 11" id="KW-0560">Oxidoreductase</keyword>
<keyword evidence="10 11" id="KW-0511">Multifunctional enzyme</keyword>
<evidence type="ECO:0000256" key="8">
    <source>
        <dbReference type="ARBA" id="ARBA00023102"/>
    </source>
</evidence>
<evidence type="ECO:0000259" key="12">
    <source>
        <dbReference type="Pfam" id="PF00763"/>
    </source>
</evidence>
<evidence type="ECO:0000256" key="11">
    <source>
        <dbReference type="HAMAP-Rule" id="MF_01576"/>
    </source>
</evidence>
<dbReference type="GO" id="GO:0004488">
    <property type="term" value="F:methylenetetrahydrofolate dehydrogenase (NADP+) activity"/>
    <property type="evidence" value="ECO:0007669"/>
    <property type="project" value="UniProtKB-EC"/>
</dbReference>
<dbReference type="Pfam" id="PF02882">
    <property type="entry name" value="THF_DHG_CYH_C"/>
    <property type="match status" value="1"/>
</dbReference>
<dbReference type="PRINTS" id="PR00085">
    <property type="entry name" value="THFDHDRGNASE"/>
</dbReference>
<dbReference type="Pfam" id="PF00763">
    <property type="entry name" value="THF_DHG_CYH"/>
    <property type="match status" value="1"/>
</dbReference>
<comment type="caution">
    <text evidence="11">Lacks conserved residue(s) required for the propagation of feature annotation.</text>
</comment>
<dbReference type="EMBL" id="JAFBEC010000007">
    <property type="protein sequence ID" value="MBM7633647.1"/>
    <property type="molecule type" value="Genomic_DNA"/>
</dbReference>
<keyword evidence="4 11" id="KW-0658">Purine biosynthesis</keyword>
<dbReference type="SUPFAM" id="SSF51735">
    <property type="entry name" value="NAD(P)-binding Rossmann-fold domains"/>
    <property type="match status" value="1"/>
</dbReference>
<gene>
    <name evidence="11" type="primary">folD</name>
    <name evidence="14" type="ORF">JOD17_002741</name>
</gene>
<keyword evidence="9 11" id="KW-0486">Methionine biosynthesis</keyword>
<evidence type="ECO:0000313" key="15">
    <source>
        <dbReference type="Proteomes" id="UP000741863"/>
    </source>
</evidence>
<reference evidence="14 15" key="1">
    <citation type="submission" date="2021-01" db="EMBL/GenBank/DDBJ databases">
        <title>Genomic Encyclopedia of Type Strains, Phase IV (KMG-IV): sequencing the most valuable type-strain genomes for metagenomic binning, comparative biology and taxonomic classification.</title>
        <authorList>
            <person name="Goeker M."/>
        </authorList>
    </citation>
    <scope>NUCLEOTIDE SEQUENCE [LARGE SCALE GENOMIC DNA]</scope>
    <source>
        <strain evidence="14 15">DSM 25540</strain>
    </source>
</reference>
<dbReference type="SUPFAM" id="SSF53223">
    <property type="entry name" value="Aminoacid dehydrogenase-like, N-terminal domain"/>
    <property type="match status" value="1"/>
</dbReference>
<proteinExistence type="inferred from homology"/>
<dbReference type="InterPro" id="IPR020867">
    <property type="entry name" value="THF_DH/CycHdrlase_CS"/>
</dbReference>
<evidence type="ECO:0000256" key="2">
    <source>
        <dbReference type="ARBA" id="ARBA00022563"/>
    </source>
</evidence>
<keyword evidence="8 11" id="KW-0368">Histidine biosynthesis</keyword>
<feature type="binding site" evidence="11">
    <location>
        <begin position="165"/>
        <end position="167"/>
    </location>
    <ligand>
        <name>NADP(+)</name>
        <dbReference type="ChEBI" id="CHEBI:58349"/>
    </ligand>
</feature>
<dbReference type="RefSeq" id="WP_204698336.1">
    <property type="nucleotide sequence ID" value="NZ_JAFBEC010000007.1"/>
</dbReference>
<evidence type="ECO:0000256" key="4">
    <source>
        <dbReference type="ARBA" id="ARBA00022755"/>
    </source>
</evidence>
<dbReference type="InterPro" id="IPR036291">
    <property type="entry name" value="NAD(P)-bd_dom_sf"/>
</dbReference>
<dbReference type="InterPro" id="IPR046346">
    <property type="entry name" value="Aminoacid_DH-like_N_sf"/>
</dbReference>
<feature type="binding site" evidence="11">
    <location>
        <position position="231"/>
    </location>
    <ligand>
        <name>NADP(+)</name>
        <dbReference type="ChEBI" id="CHEBI:58349"/>
    </ligand>
</feature>
<keyword evidence="2 11" id="KW-0554">One-carbon metabolism</keyword>
<keyword evidence="15" id="KW-1185">Reference proteome</keyword>
<evidence type="ECO:0000256" key="7">
    <source>
        <dbReference type="ARBA" id="ARBA00023002"/>
    </source>
</evidence>